<dbReference type="InterPro" id="IPR002525">
    <property type="entry name" value="Transp_IS110-like_N"/>
</dbReference>
<name>A0ABQ4KTL7_SIMTE</name>
<accession>A0ABQ4KTL7</accession>
<dbReference type="Pfam" id="PF01548">
    <property type="entry name" value="DEDD_Tnp_IS110"/>
    <property type="match status" value="1"/>
</dbReference>
<feature type="domain" description="Transposase IS116/IS110/IS902 C-terminal" evidence="2">
    <location>
        <begin position="254"/>
        <end position="305"/>
    </location>
</feature>
<gene>
    <name evidence="3" type="ORF">J6TS1_06850</name>
</gene>
<dbReference type="EMBL" id="BORJ01000001">
    <property type="protein sequence ID" value="GIN94815.1"/>
    <property type="molecule type" value="Genomic_DNA"/>
</dbReference>
<dbReference type="InterPro" id="IPR047650">
    <property type="entry name" value="Transpos_IS110"/>
</dbReference>
<organism evidence="3 4">
    <name type="scientific">Siminovitchia terrae</name>
    <name type="common">Bacillus terrae</name>
    <dbReference type="NCBI Taxonomy" id="1914933"/>
    <lineage>
        <taxon>Bacteria</taxon>
        <taxon>Bacillati</taxon>
        <taxon>Bacillota</taxon>
        <taxon>Bacilli</taxon>
        <taxon>Bacillales</taxon>
        <taxon>Bacillaceae</taxon>
        <taxon>Siminovitchia</taxon>
    </lineage>
</organism>
<dbReference type="Pfam" id="PF02371">
    <property type="entry name" value="Transposase_20"/>
    <property type="match status" value="1"/>
</dbReference>
<evidence type="ECO:0000313" key="4">
    <source>
        <dbReference type="Proteomes" id="UP000680670"/>
    </source>
</evidence>
<proteinExistence type="predicted"/>
<evidence type="ECO:0000313" key="3">
    <source>
        <dbReference type="EMBL" id="GIN94815.1"/>
    </source>
</evidence>
<comment type="caution">
    <text evidence="3">The sequence shown here is derived from an EMBL/GenBank/DDBJ whole genome shotgun (WGS) entry which is preliminary data.</text>
</comment>
<dbReference type="Proteomes" id="UP000680670">
    <property type="component" value="Unassembled WGS sequence"/>
</dbReference>
<keyword evidence="4" id="KW-1185">Reference proteome</keyword>
<feature type="domain" description="Transposase IS110-like N-terminal" evidence="1">
    <location>
        <begin position="9"/>
        <end position="156"/>
    </location>
</feature>
<evidence type="ECO:0000259" key="1">
    <source>
        <dbReference type="Pfam" id="PF01548"/>
    </source>
</evidence>
<dbReference type="PANTHER" id="PTHR33055">
    <property type="entry name" value="TRANSPOSASE FOR INSERTION SEQUENCE ELEMENT IS1111A"/>
    <property type="match status" value="1"/>
</dbReference>
<sequence>MEAMIERCAGLDVHQETVVACVLYGSLDKKPQKAIETFKTTTKGLLSLSDWLATFKVTDVVMESTGVYWKPVWNILEGTFHLILANAKHVKNVPGRKTDVKDAEWLAQLLRCGLIEGNFVPPEDIRDLRDLTRYRSKLIGHRTSERNRIHKILQDANIKLTSVFTDIFGVSGRCILAAIINGEKIEAKDLEKMVDGRIRASIDDIAEAINGRIRRHHRDMLRYHWEHITYLEKNIDDIEEQIEQLLTPYRKEMELIKTIPGVNKDSSAVFIAEMGVDMSEFKSAKHLASWAGVSPGNYESAGKKNK</sequence>
<dbReference type="NCBIfam" id="NF033542">
    <property type="entry name" value="transpos_IS110"/>
    <property type="match status" value="1"/>
</dbReference>
<dbReference type="InterPro" id="IPR003346">
    <property type="entry name" value="Transposase_20"/>
</dbReference>
<protein>
    <submittedName>
        <fullName evidence="3">IS110 family transposase</fullName>
    </submittedName>
</protein>
<reference evidence="3 4" key="1">
    <citation type="submission" date="2021-03" db="EMBL/GenBank/DDBJ databases">
        <title>Antimicrobial resistance genes in bacteria isolated from Japanese honey, and their potential for conferring macrolide and lincosamide resistance in the American foulbrood pathogen Paenibacillus larvae.</title>
        <authorList>
            <person name="Okamoto M."/>
            <person name="Kumagai M."/>
            <person name="Kanamori H."/>
            <person name="Takamatsu D."/>
        </authorList>
    </citation>
    <scope>NUCLEOTIDE SEQUENCE [LARGE SCALE GENOMIC DNA]</scope>
    <source>
        <strain evidence="3 4">J6TS1</strain>
    </source>
</reference>
<evidence type="ECO:0000259" key="2">
    <source>
        <dbReference type="Pfam" id="PF02371"/>
    </source>
</evidence>
<dbReference type="PANTHER" id="PTHR33055:SF15">
    <property type="entry name" value="TRANSPOSASE-RELATED"/>
    <property type="match status" value="1"/>
</dbReference>
<dbReference type="RefSeq" id="WP_244861951.1">
    <property type="nucleotide sequence ID" value="NZ_BORJ01000001.1"/>
</dbReference>